<name>A0A484HHU7_9BACT</name>
<dbReference type="AlphaFoldDB" id="A0A484HHU7"/>
<dbReference type="EMBL" id="CAACVI010000023">
    <property type="protein sequence ID" value="VEN74307.1"/>
    <property type="molecule type" value="Genomic_DNA"/>
</dbReference>
<sequence>MGADGKTVMDETVQTLKNGFLDIWLPRDQRFMVTISGMDREARGVIETFSESKTCVTTFRLE</sequence>
<protein>
    <submittedName>
        <fullName evidence="1">Uncharacterized protein</fullName>
    </submittedName>
</protein>
<evidence type="ECO:0000313" key="1">
    <source>
        <dbReference type="EMBL" id="VEN74307.1"/>
    </source>
</evidence>
<reference evidence="1" key="1">
    <citation type="submission" date="2019-01" db="EMBL/GenBank/DDBJ databases">
        <authorList>
            <consortium name="Genoscope - CEA"/>
            <person name="William W."/>
        </authorList>
    </citation>
    <scope>NUCLEOTIDE SEQUENCE</scope>
    <source>
        <strain evidence="1">CR-1</strain>
    </source>
</reference>
<dbReference type="NCBIfam" id="NF038094">
    <property type="entry name" value="CueP_fam"/>
    <property type="match status" value="1"/>
</dbReference>
<organism evidence="1">
    <name type="scientific">uncultured Desulfobacteraceae bacterium</name>
    <dbReference type="NCBI Taxonomy" id="218296"/>
    <lineage>
        <taxon>Bacteria</taxon>
        <taxon>Pseudomonadati</taxon>
        <taxon>Thermodesulfobacteriota</taxon>
        <taxon>Desulfobacteria</taxon>
        <taxon>Desulfobacterales</taxon>
        <taxon>Desulfobacteraceae</taxon>
        <taxon>environmental samples</taxon>
    </lineage>
</organism>
<dbReference type="Gene3D" id="2.60.40.3700">
    <property type="match status" value="1"/>
</dbReference>
<dbReference type="InterPro" id="IPR047808">
    <property type="entry name" value="CueP-like"/>
</dbReference>
<gene>
    <name evidence="1" type="ORF">EPICR_30242</name>
</gene>
<dbReference type="Pfam" id="PF21172">
    <property type="entry name" value="CueP"/>
    <property type="match status" value="1"/>
</dbReference>
<accession>A0A484HHU7</accession>
<proteinExistence type="predicted"/>